<evidence type="ECO:0000256" key="2">
    <source>
        <dbReference type="ARBA" id="ARBA00012239"/>
    </source>
</evidence>
<evidence type="ECO:0000256" key="5">
    <source>
        <dbReference type="ARBA" id="ARBA00050776"/>
    </source>
</evidence>
<evidence type="ECO:0000313" key="8">
    <source>
        <dbReference type="RefSeq" id="XP_040965523.1"/>
    </source>
</evidence>
<dbReference type="PANTHER" id="PTHR43586:SF8">
    <property type="entry name" value="CYSTEINE DESULFURASE 1, CHLOROPLASTIC"/>
    <property type="match status" value="1"/>
</dbReference>
<protein>
    <recommendedName>
        <fullName evidence="2">cysteine desulfurase</fullName>
        <ecNumber evidence="2">2.8.1.7</ecNumber>
    </recommendedName>
</protein>
<evidence type="ECO:0000256" key="4">
    <source>
        <dbReference type="ARBA" id="ARBA00022898"/>
    </source>
</evidence>
<comment type="cofactor">
    <cofactor evidence="1">
        <name>pyridoxal 5'-phosphate</name>
        <dbReference type="ChEBI" id="CHEBI:597326"/>
    </cofactor>
</comment>
<gene>
    <name evidence="8" type="primary">LOC107944738</name>
</gene>
<evidence type="ECO:0000256" key="3">
    <source>
        <dbReference type="ARBA" id="ARBA00022679"/>
    </source>
</evidence>
<dbReference type="RefSeq" id="XP_040965523.1">
    <property type="nucleotide sequence ID" value="XM_041109589.1"/>
</dbReference>
<organism evidence="7 8">
    <name type="scientific">Gossypium hirsutum</name>
    <name type="common">Upland cotton</name>
    <name type="synonym">Gossypium mexicanum</name>
    <dbReference type="NCBI Taxonomy" id="3635"/>
    <lineage>
        <taxon>Eukaryota</taxon>
        <taxon>Viridiplantae</taxon>
        <taxon>Streptophyta</taxon>
        <taxon>Embryophyta</taxon>
        <taxon>Tracheophyta</taxon>
        <taxon>Spermatophyta</taxon>
        <taxon>Magnoliopsida</taxon>
        <taxon>eudicotyledons</taxon>
        <taxon>Gunneridae</taxon>
        <taxon>Pentapetalae</taxon>
        <taxon>rosids</taxon>
        <taxon>malvids</taxon>
        <taxon>Malvales</taxon>
        <taxon>Malvaceae</taxon>
        <taxon>Malvoideae</taxon>
        <taxon>Gossypium</taxon>
    </lineage>
</organism>
<dbReference type="InterPro" id="IPR015422">
    <property type="entry name" value="PyrdxlP-dep_Trfase_small"/>
</dbReference>
<proteinExistence type="predicted"/>
<dbReference type="EC" id="2.8.1.7" evidence="2"/>
<feature type="domain" description="Aminotransferase class V" evidence="6">
    <location>
        <begin position="98"/>
        <end position="472"/>
    </location>
</feature>
<dbReference type="GeneID" id="107944738"/>
<reference evidence="7" key="1">
    <citation type="journal article" date="2020" name="Nat. Genet.">
        <title>Genomic diversifications of five Gossypium allopolyploid species and their impact on cotton improvement.</title>
        <authorList>
            <person name="Chen Z.J."/>
            <person name="Sreedasyam A."/>
            <person name="Ando A."/>
            <person name="Song Q."/>
            <person name="De Santiago L.M."/>
            <person name="Hulse-Kemp A.M."/>
            <person name="Ding M."/>
            <person name="Ye W."/>
            <person name="Kirkbride R.C."/>
            <person name="Jenkins J."/>
            <person name="Plott C."/>
            <person name="Lovell J."/>
            <person name="Lin Y.M."/>
            <person name="Vaughn R."/>
            <person name="Liu B."/>
            <person name="Simpson S."/>
            <person name="Scheffler B.E."/>
            <person name="Wen L."/>
            <person name="Saski C.A."/>
            <person name="Grover C.E."/>
            <person name="Hu G."/>
            <person name="Conover J.L."/>
            <person name="Carlson J.W."/>
            <person name="Shu S."/>
            <person name="Boston L.B."/>
            <person name="Williams M."/>
            <person name="Peterson D.G."/>
            <person name="McGee K."/>
            <person name="Jones D.C."/>
            <person name="Wendel J.F."/>
            <person name="Stelly D.M."/>
            <person name="Grimwood J."/>
            <person name="Schmutz J."/>
        </authorList>
    </citation>
    <scope>NUCLEOTIDE SEQUENCE [LARGE SCALE GENOMIC DNA]</scope>
    <source>
        <strain evidence="7">cv. TM-1</strain>
    </source>
</reference>
<sequence>MVNTNTDKQGQPLTKFCSCIDEQKEPTMEGLVVKLPSFPFLSPNISSSSSSSTFRLGFRRFSASISAAVNEGFVSLGQLTRPDFPILHQQEVNGSKLVYLDNAATSQKPTAVLKSLLNYYEAYNSNVHRGIHYLSAKATDEYELARKKVAAFINASDSAEIVFTRNATEAINLVAYSWGLSNLKPRDEIILTIAEHHSAIVPWQIVAQKTGAILKFVSLDENEVPDVEKLREMISTSTKLVVVHHVSNVLGSVLPIEDIVIWAHAVGAKVLVDACQSVPHMVVDVQGLDADFLVASSHKMCGPTGIGFLFGKSNLLLTMPPFLGGGEMISDVFLDHSTYAEPPSRFEAGTPAIGEAIGLGAAIDYLSGIGMQKIHDYEMELANYLYEKLCSVPNIRIYGPKPSDDVHRAALCSFNIENIHPTDIATFLDQQHGVAIRSGHHCAQPLHRHLGVNASARASLHFYNTEEDVDNFIQSLKDTVSFFNSFK</sequence>
<comment type="catalytic activity">
    <reaction evidence="5">
        <text>(sulfur carrier)-H + L-cysteine = (sulfur carrier)-SH + L-alanine</text>
        <dbReference type="Rhea" id="RHEA:43892"/>
        <dbReference type="Rhea" id="RHEA-COMP:14737"/>
        <dbReference type="Rhea" id="RHEA-COMP:14739"/>
        <dbReference type="ChEBI" id="CHEBI:29917"/>
        <dbReference type="ChEBI" id="CHEBI:35235"/>
        <dbReference type="ChEBI" id="CHEBI:57972"/>
        <dbReference type="ChEBI" id="CHEBI:64428"/>
        <dbReference type="EC" id="2.8.1.7"/>
    </reaction>
</comment>
<dbReference type="NCBIfam" id="TIGR01979">
    <property type="entry name" value="sufS"/>
    <property type="match status" value="1"/>
</dbReference>
<name>A0ABM3BEQ2_GOSHI</name>
<dbReference type="Proteomes" id="UP000818029">
    <property type="component" value="Chromosome D13"/>
</dbReference>
<dbReference type="InterPro" id="IPR010970">
    <property type="entry name" value="Cys_dSase_SufS"/>
</dbReference>
<dbReference type="PANTHER" id="PTHR43586">
    <property type="entry name" value="CYSTEINE DESULFURASE"/>
    <property type="match status" value="1"/>
</dbReference>
<dbReference type="CDD" id="cd06453">
    <property type="entry name" value="SufS_like"/>
    <property type="match status" value="1"/>
</dbReference>
<keyword evidence="3" id="KW-0808">Transferase</keyword>
<reference evidence="8" key="2">
    <citation type="submission" date="2025-08" db="UniProtKB">
        <authorList>
            <consortium name="RefSeq"/>
        </authorList>
    </citation>
    <scope>IDENTIFICATION</scope>
</reference>
<dbReference type="InterPro" id="IPR015421">
    <property type="entry name" value="PyrdxlP-dep_Trfase_major"/>
</dbReference>
<evidence type="ECO:0000256" key="1">
    <source>
        <dbReference type="ARBA" id="ARBA00001933"/>
    </source>
</evidence>
<evidence type="ECO:0000259" key="6">
    <source>
        <dbReference type="Pfam" id="PF00266"/>
    </source>
</evidence>
<dbReference type="Gene3D" id="3.90.1150.10">
    <property type="entry name" value="Aspartate Aminotransferase, domain 1"/>
    <property type="match status" value="1"/>
</dbReference>
<keyword evidence="7" id="KW-1185">Reference proteome</keyword>
<dbReference type="InterPro" id="IPR015424">
    <property type="entry name" value="PyrdxlP-dep_Trfase"/>
</dbReference>
<keyword evidence="4" id="KW-0663">Pyridoxal phosphate</keyword>
<dbReference type="SUPFAM" id="SSF53383">
    <property type="entry name" value="PLP-dependent transferases"/>
    <property type="match status" value="1"/>
</dbReference>
<dbReference type="InterPro" id="IPR000192">
    <property type="entry name" value="Aminotrans_V_dom"/>
</dbReference>
<evidence type="ECO:0000313" key="7">
    <source>
        <dbReference type="Proteomes" id="UP000818029"/>
    </source>
</evidence>
<dbReference type="Pfam" id="PF00266">
    <property type="entry name" value="Aminotran_5"/>
    <property type="match status" value="1"/>
</dbReference>
<dbReference type="Gene3D" id="3.40.640.10">
    <property type="entry name" value="Type I PLP-dependent aspartate aminotransferase-like (Major domain)"/>
    <property type="match status" value="1"/>
</dbReference>
<accession>A0ABM3BEQ2</accession>